<dbReference type="GO" id="GO:0004674">
    <property type="term" value="F:protein serine/threonine kinase activity"/>
    <property type="evidence" value="ECO:0007669"/>
    <property type="project" value="UniProtKB-KW"/>
</dbReference>
<reference evidence="12 13" key="1">
    <citation type="journal article" date="2015" name="Fungal Genet. Biol.">
        <title>Evolution of novel wood decay mechanisms in Agaricales revealed by the genome sequences of Fistulina hepatica and Cylindrobasidium torrendii.</title>
        <authorList>
            <person name="Floudas D."/>
            <person name="Held B.W."/>
            <person name="Riley R."/>
            <person name="Nagy L.G."/>
            <person name="Koehler G."/>
            <person name="Ransdell A.S."/>
            <person name="Younus H."/>
            <person name="Chow J."/>
            <person name="Chiniquy J."/>
            <person name="Lipzen A."/>
            <person name="Tritt A."/>
            <person name="Sun H."/>
            <person name="Haridas S."/>
            <person name="LaButti K."/>
            <person name="Ohm R.A."/>
            <person name="Kues U."/>
            <person name="Blanchette R.A."/>
            <person name="Grigoriev I.V."/>
            <person name="Minto R.E."/>
            <person name="Hibbett D.S."/>
        </authorList>
    </citation>
    <scope>NUCLEOTIDE SEQUENCE [LARGE SCALE GENOMIC DNA]</scope>
    <source>
        <strain evidence="12 13">FP15055 ss-10</strain>
    </source>
</reference>
<dbReference type="Gene3D" id="3.30.200.20">
    <property type="entry name" value="Phosphorylase Kinase, domain 1"/>
    <property type="match status" value="1"/>
</dbReference>
<dbReference type="PROSITE" id="PS00107">
    <property type="entry name" value="PROTEIN_KINASE_ATP"/>
    <property type="match status" value="1"/>
</dbReference>
<feature type="compositionally biased region" description="Low complexity" evidence="10">
    <location>
        <begin position="459"/>
        <end position="477"/>
    </location>
</feature>
<feature type="region of interest" description="Disordered" evidence="10">
    <location>
        <begin position="583"/>
        <end position="661"/>
    </location>
</feature>
<keyword evidence="5 12" id="KW-0418">Kinase</keyword>
<dbReference type="GO" id="GO:0050684">
    <property type="term" value="P:regulation of mRNA processing"/>
    <property type="evidence" value="ECO:0007669"/>
    <property type="project" value="TreeGrafter"/>
</dbReference>
<evidence type="ECO:0000256" key="8">
    <source>
        <dbReference type="ARBA" id="ARBA00048679"/>
    </source>
</evidence>
<evidence type="ECO:0000256" key="9">
    <source>
        <dbReference type="PROSITE-ProRule" id="PRU10141"/>
    </source>
</evidence>
<dbReference type="InterPro" id="IPR008271">
    <property type="entry name" value="Ser/Thr_kinase_AS"/>
</dbReference>
<keyword evidence="13" id="KW-1185">Reference proteome</keyword>
<feature type="region of interest" description="Disordered" evidence="10">
    <location>
        <begin position="224"/>
        <end position="255"/>
    </location>
</feature>
<evidence type="ECO:0000313" key="13">
    <source>
        <dbReference type="Proteomes" id="UP000054007"/>
    </source>
</evidence>
<accession>A0A0D7BBH6</accession>
<dbReference type="Proteomes" id="UP000054007">
    <property type="component" value="Unassembled WGS sequence"/>
</dbReference>
<evidence type="ECO:0000256" key="3">
    <source>
        <dbReference type="ARBA" id="ARBA00022679"/>
    </source>
</evidence>
<dbReference type="GO" id="GO:0005634">
    <property type="term" value="C:nucleus"/>
    <property type="evidence" value="ECO:0007669"/>
    <property type="project" value="TreeGrafter"/>
</dbReference>
<proteinExistence type="predicted"/>
<dbReference type="InterPro" id="IPR017441">
    <property type="entry name" value="Protein_kinase_ATP_BS"/>
</dbReference>
<keyword evidence="2" id="KW-0723">Serine/threonine-protein kinase</keyword>
<dbReference type="OrthoDB" id="2649at2759"/>
<evidence type="ECO:0000256" key="5">
    <source>
        <dbReference type="ARBA" id="ARBA00022777"/>
    </source>
</evidence>
<evidence type="ECO:0000256" key="6">
    <source>
        <dbReference type="ARBA" id="ARBA00022840"/>
    </source>
</evidence>
<dbReference type="FunFam" id="1.10.510.10:FF:000275">
    <property type="entry name" value="SRSF protein kinase 2 isoform X3"/>
    <property type="match status" value="1"/>
</dbReference>
<dbReference type="InterPro" id="IPR051334">
    <property type="entry name" value="SRPK"/>
</dbReference>
<sequence>MAPSQPLAKYQYVVTPAGPKILPIDEPSCKDEESPADYNTGGYLPVSLNDTFKGGRYKVVRKLGWGHFSTVWLVKDVQEQRHSALKVVKSAGRYAETARDEIKLLSRVAAASPDHLGRQHIVSFLDSFCHQGPEASHICIVFEPLGENLLALIERNRKRGVPRAVVKIVAKQALLALQYLHDECDLVHTDIKPENILISIPDIESHISTELSLSPLPTSRRVGVPLPSNIRSSMGRQRSTRKSVQIFDSQPLSSPCRSAGPLSLGMSFGAPFGTMASGNLSGCNSTVGSAAGSPSLPTPFIERKPLPPATAPKVPSGLSATAPRKDVQKPSGPPKPTPLVKVSPVLSSPSTSSSSSSIASTAACTDTATSSISTPPTSLPNSFGSASLGMLMMKSRMNADVSTLEEVDHEDVDSAPSSSVEGAFSSWKERFGSWKDKISGSSSSKSSNVPELFCTDARSSQSPSLSSSWKDPGVSAPAPAVVVSTSVRADGLEERCDHFGAPSPVRCPPSSSSATKSSSSSNTVTAAHPSPAGTLHASPASPAPGLSQDTPAQAIHPPPGFDNTARGTGIYVTRCVHKATGPSLLSQTAPHKAPALEAKSSQSKSKATLPPISTTRVEEESLKSPSTPPPTPCSPATSRTAHASSPPLAPMSAVTRSTGKPQPVAIPPPPLATAPTFPSANVVDLPPPLSIKIADMGNATPSKKHYTEDIQTRQYRAPEAIIGRKDWDTTADIWSIACVLFELLTAEYLFDPQGQGELFSKDDDHMAQIIELMGDFDLDLKMGGRFSKELFDHNGNLRYIRNLKPWPLKRVMMEKYLYTDAEAKSLCSFLEPMLAPDFRKRACAVDMIDHPWLEVVEGDEVAGSW</sequence>
<feature type="compositionally biased region" description="Polar residues" evidence="10">
    <location>
        <begin position="229"/>
        <end position="255"/>
    </location>
</feature>
<feature type="region of interest" description="Disordered" evidence="10">
    <location>
        <begin position="455"/>
        <end position="477"/>
    </location>
</feature>
<protein>
    <recommendedName>
        <fullName evidence="1">non-specific serine/threonine protein kinase</fullName>
        <ecNumber evidence="1">2.7.11.1</ecNumber>
    </recommendedName>
</protein>
<feature type="region of interest" description="Disordered" evidence="10">
    <location>
        <begin position="288"/>
        <end position="359"/>
    </location>
</feature>
<dbReference type="Gene3D" id="1.10.510.10">
    <property type="entry name" value="Transferase(Phosphotransferase) domain 1"/>
    <property type="match status" value="2"/>
</dbReference>
<dbReference type="PANTHER" id="PTHR47634">
    <property type="entry name" value="PROTEIN KINASE DOMAIN-CONTAINING PROTEIN-RELATED"/>
    <property type="match status" value="1"/>
</dbReference>
<evidence type="ECO:0000256" key="4">
    <source>
        <dbReference type="ARBA" id="ARBA00022741"/>
    </source>
</evidence>
<dbReference type="PANTHER" id="PTHR47634:SF9">
    <property type="entry name" value="PROTEIN KINASE DOMAIN-CONTAINING PROTEIN-RELATED"/>
    <property type="match status" value="1"/>
</dbReference>
<feature type="binding site" evidence="9">
    <location>
        <position position="86"/>
    </location>
    <ligand>
        <name>ATP</name>
        <dbReference type="ChEBI" id="CHEBI:30616"/>
    </ligand>
</feature>
<evidence type="ECO:0000256" key="1">
    <source>
        <dbReference type="ARBA" id="ARBA00012513"/>
    </source>
</evidence>
<dbReference type="SUPFAM" id="SSF56112">
    <property type="entry name" value="Protein kinase-like (PK-like)"/>
    <property type="match status" value="1"/>
</dbReference>
<feature type="domain" description="Protein kinase" evidence="11">
    <location>
        <begin position="57"/>
        <end position="853"/>
    </location>
</feature>
<dbReference type="SMART" id="SM00220">
    <property type="entry name" value="S_TKc"/>
    <property type="match status" value="1"/>
</dbReference>
<dbReference type="EMBL" id="KN880522">
    <property type="protein sequence ID" value="KIY67600.1"/>
    <property type="molecule type" value="Genomic_DNA"/>
</dbReference>
<keyword evidence="4 9" id="KW-0547">Nucleotide-binding</keyword>
<keyword evidence="3" id="KW-0808">Transferase</keyword>
<dbReference type="PROSITE" id="PS50011">
    <property type="entry name" value="PROTEIN_KINASE_DOM"/>
    <property type="match status" value="1"/>
</dbReference>
<evidence type="ECO:0000259" key="11">
    <source>
        <dbReference type="PROSITE" id="PS50011"/>
    </source>
</evidence>
<evidence type="ECO:0000313" key="12">
    <source>
        <dbReference type="EMBL" id="KIY67600.1"/>
    </source>
</evidence>
<dbReference type="InterPro" id="IPR011009">
    <property type="entry name" value="Kinase-like_dom_sf"/>
</dbReference>
<keyword evidence="6 9" id="KW-0067">ATP-binding</keyword>
<gene>
    <name evidence="12" type="ORF">CYLTODRAFT_454329</name>
</gene>
<feature type="compositionally biased region" description="Polar residues" evidence="10">
    <location>
        <begin position="599"/>
        <end position="615"/>
    </location>
</feature>
<evidence type="ECO:0000256" key="2">
    <source>
        <dbReference type="ARBA" id="ARBA00022527"/>
    </source>
</evidence>
<dbReference type="InterPro" id="IPR000719">
    <property type="entry name" value="Prot_kinase_dom"/>
</dbReference>
<organism evidence="12 13">
    <name type="scientific">Cylindrobasidium torrendii FP15055 ss-10</name>
    <dbReference type="NCBI Taxonomy" id="1314674"/>
    <lineage>
        <taxon>Eukaryota</taxon>
        <taxon>Fungi</taxon>
        <taxon>Dikarya</taxon>
        <taxon>Basidiomycota</taxon>
        <taxon>Agaricomycotina</taxon>
        <taxon>Agaricomycetes</taxon>
        <taxon>Agaricomycetidae</taxon>
        <taxon>Agaricales</taxon>
        <taxon>Marasmiineae</taxon>
        <taxon>Physalacriaceae</taxon>
        <taxon>Cylindrobasidium</taxon>
    </lineage>
</organism>
<evidence type="ECO:0000256" key="7">
    <source>
        <dbReference type="ARBA" id="ARBA00047899"/>
    </source>
</evidence>
<feature type="compositionally biased region" description="Low complexity" evidence="10">
    <location>
        <begin position="502"/>
        <end position="527"/>
    </location>
</feature>
<evidence type="ECO:0000256" key="10">
    <source>
        <dbReference type="SAM" id="MobiDB-lite"/>
    </source>
</evidence>
<dbReference type="EC" id="2.7.11.1" evidence="1"/>
<comment type="catalytic activity">
    <reaction evidence="8">
        <text>L-seryl-[protein] + ATP = O-phospho-L-seryl-[protein] + ADP + H(+)</text>
        <dbReference type="Rhea" id="RHEA:17989"/>
        <dbReference type="Rhea" id="RHEA-COMP:9863"/>
        <dbReference type="Rhea" id="RHEA-COMP:11604"/>
        <dbReference type="ChEBI" id="CHEBI:15378"/>
        <dbReference type="ChEBI" id="CHEBI:29999"/>
        <dbReference type="ChEBI" id="CHEBI:30616"/>
        <dbReference type="ChEBI" id="CHEBI:83421"/>
        <dbReference type="ChEBI" id="CHEBI:456216"/>
        <dbReference type="EC" id="2.7.11.1"/>
    </reaction>
</comment>
<dbReference type="GO" id="GO:0005524">
    <property type="term" value="F:ATP binding"/>
    <property type="evidence" value="ECO:0007669"/>
    <property type="project" value="UniProtKB-UniRule"/>
</dbReference>
<dbReference type="STRING" id="1314674.A0A0D7BBH6"/>
<dbReference type="AlphaFoldDB" id="A0A0D7BBH6"/>
<name>A0A0D7BBH6_9AGAR</name>
<comment type="catalytic activity">
    <reaction evidence="7">
        <text>L-threonyl-[protein] + ATP = O-phospho-L-threonyl-[protein] + ADP + H(+)</text>
        <dbReference type="Rhea" id="RHEA:46608"/>
        <dbReference type="Rhea" id="RHEA-COMP:11060"/>
        <dbReference type="Rhea" id="RHEA-COMP:11605"/>
        <dbReference type="ChEBI" id="CHEBI:15378"/>
        <dbReference type="ChEBI" id="CHEBI:30013"/>
        <dbReference type="ChEBI" id="CHEBI:30616"/>
        <dbReference type="ChEBI" id="CHEBI:61977"/>
        <dbReference type="ChEBI" id="CHEBI:456216"/>
        <dbReference type="EC" id="2.7.11.1"/>
    </reaction>
</comment>
<feature type="region of interest" description="Disordered" evidence="10">
    <location>
        <begin position="499"/>
        <end position="566"/>
    </location>
</feature>
<dbReference type="Pfam" id="PF00069">
    <property type="entry name" value="Pkinase"/>
    <property type="match status" value="2"/>
</dbReference>
<dbReference type="PROSITE" id="PS00108">
    <property type="entry name" value="PROTEIN_KINASE_ST"/>
    <property type="match status" value="1"/>
</dbReference>
<dbReference type="GO" id="GO:0005737">
    <property type="term" value="C:cytoplasm"/>
    <property type="evidence" value="ECO:0007669"/>
    <property type="project" value="TreeGrafter"/>
</dbReference>
<dbReference type="GO" id="GO:0000245">
    <property type="term" value="P:spliceosomal complex assembly"/>
    <property type="evidence" value="ECO:0007669"/>
    <property type="project" value="TreeGrafter"/>
</dbReference>
<feature type="compositionally biased region" description="Low complexity" evidence="10">
    <location>
        <begin position="347"/>
        <end position="359"/>
    </location>
</feature>